<name>A0A5I0P2L4_SALET</name>
<reference evidence="2" key="2">
    <citation type="submission" date="2018-06" db="EMBL/GenBank/DDBJ databases">
        <authorList>
            <person name="Ashton P.M."/>
            <person name="Dallman T."/>
            <person name="Nair S."/>
            <person name="De Pinna E."/>
            <person name="Peters T."/>
            <person name="Grant K."/>
        </authorList>
    </citation>
    <scope>NUCLEOTIDE SEQUENCE</scope>
    <source>
        <strain evidence="2">484126</strain>
        <strain evidence="3">707197</strain>
    </source>
</reference>
<feature type="transmembrane region" description="Helical" evidence="1">
    <location>
        <begin position="36"/>
        <end position="54"/>
    </location>
</feature>
<proteinExistence type="predicted"/>
<feature type="transmembrane region" description="Helical" evidence="1">
    <location>
        <begin position="114"/>
        <end position="136"/>
    </location>
</feature>
<keyword evidence="1" id="KW-0812">Transmembrane</keyword>
<keyword evidence="1" id="KW-1133">Transmembrane helix</keyword>
<dbReference type="AlphaFoldDB" id="A0A5I0P2L4"/>
<evidence type="ECO:0000313" key="2">
    <source>
        <dbReference type="EMBL" id="EBX0215410.1"/>
    </source>
</evidence>
<protein>
    <submittedName>
        <fullName evidence="2">Uncharacterized protein</fullName>
    </submittedName>
</protein>
<dbReference type="EMBL" id="AAIPET010000005">
    <property type="protein sequence ID" value="ECG6842328.1"/>
    <property type="molecule type" value="Genomic_DNA"/>
</dbReference>
<dbReference type="EMBL" id="AAHJXE010000002">
    <property type="protein sequence ID" value="EBX0215410.1"/>
    <property type="molecule type" value="Genomic_DNA"/>
</dbReference>
<reference evidence="4" key="3">
    <citation type="submission" date="2019-01" db="EMBL/GenBank/DDBJ databases">
        <authorList>
            <consortium name="NCBI Pathogen Detection Project"/>
        </authorList>
    </citation>
    <scope>NUCLEOTIDE SEQUENCE</scope>
    <source>
        <strain evidence="4">Sam_f9e39395-c0eb-484c-8395-e668deecbaab</strain>
    </source>
</reference>
<evidence type="ECO:0000256" key="1">
    <source>
        <dbReference type="SAM" id="Phobius"/>
    </source>
</evidence>
<keyword evidence="1" id="KW-0472">Membrane</keyword>
<comment type="caution">
    <text evidence="2">The sequence shown here is derived from an EMBL/GenBank/DDBJ whole genome shotgun (WGS) entry which is preliminary data.</text>
</comment>
<dbReference type="RefSeq" id="WP_097337812.1">
    <property type="nucleotide sequence ID" value="NZ_JBLKTV010000011.1"/>
</dbReference>
<accession>A0A5I0P2L4</accession>
<gene>
    <name evidence="2" type="ORF">DQT01_03340</name>
    <name evidence="3" type="ORF">E3354_06940</name>
    <name evidence="4" type="ORF">G2205_02390</name>
</gene>
<organism evidence="2">
    <name type="scientific">Salmonella enterica subsp. enterica serovar Brandenburg</name>
    <dbReference type="NCBI Taxonomy" id="149387"/>
    <lineage>
        <taxon>Bacteria</taxon>
        <taxon>Pseudomonadati</taxon>
        <taxon>Pseudomonadota</taxon>
        <taxon>Gammaproteobacteria</taxon>
        <taxon>Enterobacterales</taxon>
        <taxon>Enterobacteriaceae</taxon>
        <taxon>Salmonella</taxon>
    </lineage>
</organism>
<feature type="transmembrane region" description="Helical" evidence="1">
    <location>
        <begin position="88"/>
        <end position="108"/>
    </location>
</feature>
<reference evidence="4" key="1">
    <citation type="journal article" date="2018" name="Genome Biol.">
        <title>SKESA: strategic k-mer extension for scrupulous assemblies.</title>
        <authorList>
            <person name="Souvorov A."/>
            <person name="Agarwala R."/>
            <person name="Lipman D.J."/>
        </authorList>
    </citation>
    <scope>NUCLEOTIDE SEQUENCE</scope>
    <source>
        <strain evidence="4">Sam_f9e39395-c0eb-484c-8395-e668deecbaab</strain>
    </source>
</reference>
<feature type="transmembrane region" description="Helical" evidence="1">
    <location>
        <begin position="7"/>
        <end position="24"/>
    </location>
</feature>
<sequence length="188" mass="21785">MLKLNNVLRFILTIIIFSGSFYYFSEPERINNLSGWLQLIIGGGVLTPLVSYAWSLKIKFEKLIESEGLNSVQTDRLSKSISVFTRKIGYWMLFYVFSAGVIFLLQVFKDDVEYARYLASLTVALLFIAILSFISLRDFDISLSELKSAIIIRRKKNAEKEALLKLLNADDKFSDKEKEYFNRYNKDD</sequence>
<evidence type="ECO:0000313" key="3">
    <source>
        <dbReference type="EMBL" id="ECG6842328.1"/>
    </source>
</evidence>
<evidence type="ECO:0000313" key="4">
    <source>
        <dbReference type="EMBL" id="HAD9886173.1"/>
    </source>
</evidence>
<dbReference type="EMBL" id="DAAQLY010000001">
    <property type="protein sequence ID" value="HAD9886173.1"/>
    <property type="molecule type" value="Genomic_DNA"/>
</dbReference>